<dbReference type="InterPro" id="IPR037171">
    <property type="entry name" value="NagB/RpiA_transferase-like"/>
</dbReference>
<dbReference type="FunFam" id="3.40.50.10470:FF:000008">
    <property type="entry name" value="Translation initiation factor 2B, beta subunit"/>
    <property type="match status" value="1"/>
</dbReference>
<dbReference type="GO" id="GO:0003743">
    <property type="term" value="F:translation initiation factor activity"/>
    <property type="evidence" value="ECO:0007669"/>
    <property type="project" value="UniProtKB-KW"/>
</dbReference>
<dbReference type="GO" id="GO:0005829">
    <property type="term" value="C:cytosol"/>
    <property type="evidence" value="ECO:0007669"/>
    <property type="project" value="UniProtKB-SubCell"/>
</dbReference>
<gene>
    <name evidence="11" type="ORF">AOCH_005978</name>
</gene>
<dbReference type="InterPro" id="IPR051855">
    <property type="entry name" value="eIF2B_beta_subunit"/>
</dbReference>
<evidence type="ECO:0000256" key="9">
    <source>
        <dbReference type="RuleBase" id="RU003814"/>
    </source>
</evidence>
<evidence type="ECO:0000256" key="3">
    <source>
        <dbReference type="ARBA" id="ARBA00022490"/>
    </source>
</evidence>
<dbReference type="InterPro" id="IPR000649">
    <property type="entry name" value="IF-2B-related"/>
</dbReference>
<evidence type="ECO:0000256" key="6">
    <source>
        <dbReference type="ARBA" id="ARBA00044122"/>
    </source>
</evidence>
<protein>
    <recommendedName>
        <fullName evidence="6">Translation initiation factor eIF2B subunit beta</fullName>
    </recommendedName>
    <alternativeName>
        <fullName evidence="7">eIF2B GDP-GTP exchange factor subunit beta</fullName>
    </alternativeName>
</protein>
<evidence type="ECO:0000256" key="8">
    <source>
        <dbReference type="ARBA" id="ARBA00046432"/>
    </source>
</evidence>
<comment type="similarity">
    <text evidence="2 9">Belongs to the eIF-2B alpha/beta/delta subunits family.</text>
</comment>
<dbReference type="Proteomes" id="UP000034947">
    <property type="component" value="Unassembled WGS sequence"/>
</dbReference>
<evidence type="ECO:0000313" key="12">
    <source>
        <dbReference type="Proteomes" id="UP000034947"/>
    </source>
</evidence>
<dbReference type="InterPro" id="IPR042529">
    <property type="entry name" value="IF_2B-like_C"/>
</dbReference>
<keyword evidence="5" id="KW-0648">Protein biosynthesis</keyword>
<dbReference type="AlphaFoldDB" id="A0A0F8V7F2"/>
<dbReference type="SUPFAM" id="SSF100950">
    <property type="entry name" value="NagB/RpiA/CoA transferase-like"/>
    <property type="match status" value="1"/>
</dbReference>
<dbReference type="OrthoDB" id="269919at2759"/>
<keyword evidence="4" id="KW-0396">Initiation factor</keyword>
<organism evidence="11 12">
    <name type="scientific">Aspergillus ochraceoroseus</name>
    <dbReference type="NCBI Taxonomy" id="138278"/>
    <lineage>
        <taxon>Eukaryota</taxon>
        <taxon>Fungi</taxon>
        <taxon>Dikarya</taxon>
        <taxon>Ascomycota</taxon>
        <taxon>Pezizomycotina</taxon>
        <taxon>Eurotiomycetes</taxon>
        <taxon>Eurotiomycetidae</taxon>
        <taxon>Eurotiales</taxon>
        <taxon>Aspergillaceae</taxon>
        <taxon>Aspergillus</taxon>
        <taxon>Aspergillus subgen. Nidulantes</taxon>
    </lineage>
</organism>
<feature type="region of interest" description="Disordered" evidence="10">
    <location>
        <begin position="161"/>
        <end position="190"/>
    </location>
</feature>
<feature type="compositionally biased region" description="Polar residues" evidence="10">
    <location>
        <begin position="117"/>
        <end position="126"/>
    </location>
</feature>
<name>A0A0F8V7F2_9EURO</name>
<accession>A0A0F8V7F2</accession>
<comment type="caution">
    <text evidence="11">The sequence shown here is derived from an EMBL/GenBank/DDBJ whole genome shotgun (WGS) entry which is preliminary data.</text>
</comment>
<evidence type="ECO:0000256" key="4">
    <source>
        <dbReference type="ARBA" id="ARBA00022540"/>
    </source>
</evidence>
<dbReference type="EMBL" id="JYKN01001811">
    <property type="protein sequence ID" value="KKK18921.1"/>
    <property type="molecule type" value="Genomic_DNA"/>
</dbReference>
<evidence type="ECO:0000256" key="1">
    <source>
        <dbReference type="ARBA" id="ARBA00004514"/>
    </source>
</evidence>
<proteinExistence type="inferred from homology"/>
<evidence type="ECO:0000256" key="7">
    <source>
        <dbReference type="ARBA" id="ARBA00044228"/>
    </source>
</evidence>
<dbReference type="PANTHER" id="PTHR45859:SF1">
    <property type="entry name" value="TRANSLATION INITIATION FACTOR EIF-2B SUBUNIT BETA"/>
    <property type="match status" value="1"/>
</dbReference>
<sequence length="432" mass="46754">MPVNSVALTPGLASFLKSLKTNPIDTSIDNLISLLKRRQIRHSRSCATATAYLLRSVISACRTNDAAKLIERVQSVGRRLIAAQPREMVVGNIVRRVLGLIRDEAEDDRDGDFTLSDAGSESQPQTPRAGDDPSDVLFARHDSKSLSSLSATPISMFSLLSHPEPDPSLPGTPVSASPSGRLPGHPPNKDIRAEVLDGIGEIIDELGQVDDQIAAYALEHIHSNEIILTHTSSTTVQKFLLKAAAKRKFTVIHAESYPNNHEATHATVSGTAPNEDDLLGTESFQKPLIALGITVILIPDSAIFALMSRVNKVILGTHSVLANGGLIAAAGTRVIARAAKVHQTPVVVVSGVYKLSPVYPFDFDSLIEYGDSSKVIGYEDGDLVDQIDVQNPLYDYVPAELVDLYITNLGGHAPSYLYRIVSDHYRKEDINF</sequence>
<keyword evidence="12" id="KW-1185">Reference proteome</keyword>
<comment type="subunit">
    <text evidence="8">Component of the translation initiation factor 2B (eIF2B) complex which is a heterodecamer of two sets of five different subunits: alpha, beta, gamma, delta and epsilon. Subunits alpha, beta and delta comprise a regulatory subcomplex and subunits epsilon and gamma comprise a catalytic subcomplex. Within the complex, the hexameric regulatory complex resides at the center, with the two heterodimeric catalytic subcomplexes bound on opposite sides.</text>
</comment>
<dbReference type="GO" id="GO:0005085">
    <property type="term" value="F:guanyl-nucleotide exchange factor activity"/>
    <property type="evidence" value="ECO:0007669"/>
    <property type="project" value="TreeGrafter"/>
</dbReference>
<evidence type="ECO:0000256" key="5">
    <source>
        <dbReference type="ARBA" id="ARBA00022917"/>
    </source>
</evidence>
<dbReference type="Pfam" id="PF01008">
    <property type="entry name" value="IF-2B"/>
    <property type="match status" value="1"/>
</dbReference>
<dbReference type="Gene3D" id="3.40.50.10470">
    <property type="entry name" value="Translation initiation factor eif-2b, domain 2"/>
    <property type="match status" value="1"/>
</dbReference>
<evidence type="ECO:0000313" key="11">
    <source>
        <dbReference type="EMBL" id="KKK18921.1"/>
    </source>
</evidence>
<reference evidence="11 12" key="1">
    <citation type="submission" date="2015-02" db="EMBL/GenBank/DDBJ databases">
        <title>Draft Genome Sequences of Two Closely-Related Aflatoxigenic Aspergillus Species Obtained from the Cote d'Ivoire.</title>
        <authorList>
            <person name="Moore G.G."/>
            <person name="Beltz S.B."/>
            <person name="Mack B.M."/>
        </authorList>
    </citation>
    <scope>NUCLEOTIDE SEQUENCE [LARGE SCALE GENOMIC DNA]</scope>
    <source>
        <strain evidence="11 12">SRRC1432</strain>
    </source>
</reference>
<dbReference type="PANTHER" id="PTHR45859">
    <property type="entry name" value="TRANSLATION INITIATION FACTOR EIF-2B SUBUNIT BETA"/>
    <property type="match status" value="1"/>
</dbReference>
<comment type="subcellular location">
    <subcellularLocation>
        <location evidence="1">Cytoplasm</location>
        <location evidence="1">Cytosol</location>
    </subcellularLocation>
</comment>
<dbReference type="VEuPathDB" id="FungiDB:P175DRAFT_0498974"/>
<evidence type="ECO:0000256" key="10">
    <source>
        <dbReference type="SAM" id="MobiDB-lite"/>
    </source>
</evidence>
<feature type="region of interest" description="Disordered" evidence="10">
    <location>
        <begin position="109"/>
        <end position="137"/>
    </location>
</feature>
<evidence type="ECO:0000256" key="2">
    <source>
        <dbReference type="ARBA" id="ARBA00007251"/>
    </source>
</evidence>
<dbReference type="GO" id="GO:0005851">
    <property type="term" value="C:eukaryotic translation initiation factor 2B complex"/>
    <property type="evidence" value="ECO:0007669"/>
    <property type="project" value="TreeGrafter"/>
</dbReference>
<keyword evidence="3" id="KW-0963">Cytoplasm</keyword>